<dbReference type="GO" id="GO:0008080">
    <property type="term" value="F:N-acetyltransferase activity"/>
    <property type="evidence" value="ECO:0007669"/>
    <property type="project" value="InterPro"/>
</dbReference>
<dbReference type="CDD" id="cd04301">
    <property type="entry name" value="NAT_SF"/>
    <property type="match status" value="1"/>
</dbReference>
<evidence type="ECO:0000256" key="1">
    <source>
        <dbReference type="ARBA" id="ARBA00022679"/>
    </source>
</evidence>
<evidence type="ECO:0000256" key="2">
    <source>
        <dbReference type="ARBA" id="ARBA00023315"/>
    </source>
</evidence>
<dbReference type="NCBIfam" id="NF005840">
    <property type="entry name" value="PRK07757.1"/>
    <property type="match status" value="1"/>
</dbReference>
<dbReference type="InterPro" id="IPR016181">
    <property type="entry name" value="Acyl_CoA_acyltransferase"/>
</dbReference>
<evidence type="ECO:0000259" key="3">
    <source>
        <dbReference type="PROSITE" id="PS51186"/>
    </source>
</evidence>
<dbReference type="SUPFAM" id="SSF55729">
    <property type="entry name" value="Acyl-CoA N-acyltransferases (Nat)"/>
    <property type="match status" value="1"/>
</dbReference>
<accession>A0A841HYS0</accession>
<dbReference type="PROSITE" id="PS51186">
    <property type="entry name" value="GNAT"/>
    <property type="match status" value="1"/>
</dbReference>
<dbReference type="InterPro" id="IPR045039">
    <property type="entry name" value="NSI-like"/>
</dbReference>
<dbReference type="InterPro" id="IPR000182">
    <property type="entry name" value="GNAT_dom"/>
</dbReference>
<evidence type="ECO:0000313" key="4">
    <source>
        <dbReference type="EMBL" id="MBB6097814.1"/>
    </source>
</evidence>
<keyword evidence="5" id="KW-1185">Reference proteome</keyword>
<dbReference type="GO" id="GO:0005737">
    <property type="term" value="C:cytoplasm"/>
    <property type="evidence" value="ECO:0007669"/>
    <property type="project" value="TreeGrafter"/>
</dbReference>
<gene>
    <name evidence="4" type="ORF">HNR42_001237</name>
</gene>
<evidence type="ECO:0000313" key="5">
    <source>
        <dbReference type="Proteomes" id="UP000569951"/>
    </source>
</evidence>
<dbReference type="Pfam" id="PF00583">
    <property type="entry name" value="Acetyltransf_1"/>
    <property type="match status" value="1"/>
</dbReference>
<comment type="caution">
    <text evidence="4">The sequence shown here is derived from an EMBL/GenBank/DDBJ whole genome shotgun (WGS) entry which is preliminary data.</text>
</comment>
<name>A0A841HYS0_9DEIO</name>
<keyword evidence="1 4" id="KW-0808">Transferase</keyword>
<organism evidence="4 5">
    <name type="scientific">Deinobacterium chartae</name>
    <dbReference type="NCBI Taxonomy" id="521158"/>
    <lineage>
        <taxon>Bacteria</taxon>
        <taxon>Thermotogati</taxon>
        <taxon>Deinococcota</taxon>
        <taxon>Deinococci</taxon>
        <taxon>Deinococcales</taxon>
        <taxon>Deinococcaceae</taxon>
        <taxon>Deinobacterium</taxon>
    </lineage>
</organism>
<dbReference type="RefSeq" id="WP_183985645.1">
    <property type="nucleotide sequence ID" value="NZ_JACHHG010000004.1"/>
</dbReference>
<dbReference type="PANTHER" id="PTHR43626:SF4">
    <property type="entry name" value="GCN5-RELATED N-ACETYLTRANSFERASE 2, CHLOROPLASTIC"/>
    <property type="match status" value="1"/>
</dbReference>
<feature type="domain" description="N-acetyltransferase" evidence="3">
    <location>
        <begin position="18"/>
        <end position="174"/>
    </location>
</feature>
<dbReference type="Proteomes" id="UP000569951">
    <property type="component" value="Unassembled WGS sequence"/>
</dbReference>
<dbReference type="EC" id="2.3.1.1" evidence="4"/>
<dbReference type="Gene3D" id="3.40.630.30">
    <property type="match status" value="1"/>
</dbReference>
<keyword evidence="2 4" id="KW-0012">Acyltransferase</keyword>
<proteinExistence type="predicted"/>
<dbReference type="PANTHER" id="PTHR43626">
    <property type="entry name" value="ACYL-COA N-ACYLTRANSFERASE"/>
    <property type="match status" value="1"/>
</dbReference>
<dbReference type="AlphaFoldDB" id="A0A841HYS0"/>
<protein>
    <submittedName>
        <fullName evidence="4">Amino-acid N-acetyltransferase</fullName>
        <ecNumber evidence="4">2.3.1.1</ecNumber>
    </submittedName>
</protein>
<reference evidence="4 5" key="1">
    <citation type="submission" date="2020-08" db="EMBL/GenBank/DDBJ databases">
        <title>Genomic Encyclopedia of Type Strains, Phase IV (KMG-IV): sequencing the most valuable type-strain genomes for metagenomic binning, comparative biology and taxonomic classification.</title>
        <authorList>
            <person name="Goeker M."/>
        </authorList>
    </citation>
    <scope>NUCLEOTIDE SEQUENCE [LARGE SCALE GENOMIC DNA]</scope>
    <source>
        <strain evidence="4 5">DSM 21458</strain>
    </source>
</reference>
<sequence length="182" mass="20256">MLSLDSVAIPDLDPQAPVVARKATLRDIDAIHELISYWAMRGLMLVRAKPLLAETIRDFHVLEADPTEGHPGGIAGVCGLHLLGPDLAEVRGLAVHPAFQGRGLGRELVQACEREARELGLPGLFAWTYQQKFFEKCGFVRIEKTNLHPKVWSECQRCAFFENCNEIAMEKRLTVPEVKAQA</sequence>
<dbReference type="EMBL" id="JACHHG010000004">
    <property type="protein sequence ID" value="MBB6097814.1"/>
    <property type="molecule type" value="Genomic_DNA"/>
</dbReference>